<evidence type="ECO:0000256" key="1">
    <source>
        <dbReference type="SAM" id="Phobius"/>
    </source>
</evidence>
<reference evidence="3" key="1">
    <citation type="submission" date="2017-02" db="UniProtKB">
        <authorList>
            <consortium name="WormBaseParasite"/>
        </authorList>
    </citation>
    <scope>IDENTIFICATION</scope>
</reference>
<proteinExistence type="predicted"/>
<sequence>FHLYMWRQSEESSEGVLGVFMAFTGSLVLPSLLTNILLALFAVIREAGVLINGIPILQ</sequence>
<name>A0A0N5C6H6_STREA</name>
<dbReference type="WBParaSite" id="SPAL_0001354200.1">
    <property type="protein sequence ID" value="SPAL_0001354200.1"/>
    <property type="gene ID" value="SPAL_0001354200"/>
</dbReference>
<evidence type="ECO:0000313" key="3">
    <source>
        <dbReference type="WBParaSite" id="SPAL_0001354200.1"/>
    </source>
</evidence>
<protein>
    <submittedName>
        <fullName evidence="3">Anoctamin</fullName>
    </submittedName>
</protein>
<evidence type="ECO:0000313" key="2">
    <source>
        <dbReference type="Proteomes" id="UP000046392"/>
    </source>
</evidence>
<keyword evidence="1" id="KW-0812">Transmembrane</keyword>
<keyword evidence="1" id="KW-1133">Transmembrane helix</keyword>
<organism evidence="2 3">
    <name type="scientific">Strongyloides papillosus</name>
    <name type="common">Intestinal threadworm</name>
    <dbReference type="NCBI Taxonomy" id="174720"/>
    <lineage>
        <taxon>Eukaryota</taxon>
        <taxon>Metazoa</taxon>
        <taxon>Ecdysozoa</taxon>
        <taxon>Nematoda</taxon>
        <taxon>Chromadorea</taxon>
        <taxon>Rhabditida</taxon>
        <taxon>Tylenchina</taxon>
        <taxon>Panagrolaimomorpha</taxon>
        <taxon>Strongyloidoidea</taxon>
        <taxon>Strongyloididae</taxon>
        <taxon>Strongyloides</taxon>
    </lineage>
</organism>
<keyword evidence="2" id="KW-1185">Reference proteome</keyword>
<dbReference type="Proteomes" id="UP000046392">
    <property type="component" value="Unplaced"/>
</dbReference>
<accession>A0A0N5C6H6</accession>
<feature type="transmembrane region" description="Helical" evidence="1">
    <location>
        <begin position="20"/>
        <end position="44"/>
    </location>
</feature>
<keyword evidence="1" id="KW-0472">Membrane</keyword>
<dbReference type="AlphaFoldDB" id="A0A0N5C6H6"/>